<dbReference type="InterPro" id="IPR036291">
    <property type="entry name" value="NAD(P)-bd_dom_sf"/>
</dbReference>
<gene>
    <name evidence="4" type="primary">gno_3</name>
    <name evidence="4" type="ORF">NCTC13184_04935</name>
</gene>
<sequence length="291" mass="30640">MPHSLAGRIVAVTGGSRGIGFAISRAFRECGAHVAIGALDEAQLRSAADDLNLTCYSSLDVSDPGSFRTFLDKVTAALGPIDVLVNNAGIMPVGPLLAEDDELTRRTLDTDVLGMIVGTKRALELMIPRGRGHVVNICSVMGQTALPGMATYNACKAAAITFTDAARLEYRHTGVRISTILPGGVGTELIAGLDATVALPIPGTSRRIPLIRTVEPADVAHAVIRTVAADASRPRVYVPRIAGAFLGAQRLLPRAIGESLNLRLGGENARHADTDARRNYQNRISTTTSDG</sequence>
<dbReference type="Proteomes" id="UP000255082">
    <property type="component" value="Unassembled WGS sequence"/>
</dbReference>
<protein>
    <submittedName>
        <fullName evidence="4">Gluconate 5-dehydrogenase</fullName>
        <ecNumber evidence="4">1.1.1.69</ecNumber>
    </submittedName>
</protein>
<dbReference type="Pfam" id="PF00106">
    <property type="entry name" value="adh_short"/>
    <property type="match status" value="1"/>
</dbReference>
<accession>A0A378WYI6</accession>
<dbReference type="EMBL" id="UGRU01000001">
    <property type="protein sequence ID" value="SUA46410.1"/>
    <property type="molecule type" value="Genomic_DNA"/>
</dbReference>
<dbReference type="PANTHER" id="PTHR43391">
    <property type="entry name" value="RETINOL DEHYDROGENASE-RELATED"/>
    <property type="match status" value="1"/>
</dbReference>
<reference evidence="4 5" key="1">
    <citation type="submission" date="2018-06" db="EMBL/GenBank/DDBJ databases">
        <authorList>
            <consortium name="Pathogen Informatics"/>
            <person name="Doyle S."/>
        </authorList>
    </citation>
    <scope>NUCLEOTIDE SEQUENCE [LARGE SCALE GENOMIC DNA]</scope>
    <source>
        <strain evidence="4 5">NCTC13184</strain>
    </source>
</reference>
<evidence type="ECO:0000256" key="3">
    <source>
        <dbReference type="RuleBase" id="RU000363"/>
    </source>
</evidence>
<dbReference type="CDD" id="cd05233">
    <property type="entry name" value="SDR_c"/>
    <property type="match status" value="1"/>
</dbReference>
<dbReference type="NCBIfam" id="NF005878">
    <property type="entry name" value="PRK07825.1"/>
    <property type="match status" value="1"/>
</dbReference>
<dbReference type="InterPro" id="IPR020904">
    <property type="entry name" value="Sc_DH/Rdtase_CS"/>
</dbReference>
<dbReference type="RefSeq" id="WP_062962240.1">
    <property type="nucleotide sequence ID" value="NZ_JAJFOE010000001.1"/>
</dbReference>
<evidence type="ECO:0000256" key="2">
    <source>
        <dbReference type="ARBA" id="ARBA00023002"/>
    </source>
</evidence>
<dbReference type="PANTHER" id="PTHR43391:SF26">
    <property type="entry name" value="BLL7251 PROTEIN"/>
    <property type="match status" value="1"/>
</dbReference>
<evidence type="ECO:0000313" key="4">
    <source>
        <dbReference type="EMBL" id="SUA46410.1"/>
    </source>
</evidence>
<proteinExistence type="inferred from homology"/>
<dbReference type="PRINTS" id="PR00081">
    <property type="entry name" value="GDHRDH"/>
</dbReference>
<dbReference type="SUPFAM" id="SSF51735">
    <property type="entry name" value="NAD(P)-binding Rossmann-fold domains"/>
    <property type="match status" value="1"/>
</dbReference>
<dbReference type="PRINTS" id="PR00080">
    <property type="entry name" value="SDRFAMILY"/>
</dbReference>
<dbReference type="OrthoDB" id="9775296at2"/>
<keyword evidence="2 4" id="KW-0560">Oxidoreductase</keyword>
<dbReference type="InterPro" id="IPR002347">
    <property type="entry name" value="SDR_fam"/>
</dbReference>
<evidence type="ECO:0000256" key="1">
    <source>
        <dbReference type="ARBA" id="ARBA00006484"/>
    </source>
</evidence>
<dbReference type="AlphaFoldDB" id="A0A378WYI6"/>
<evidence type="ECO:0000313" key="5">
    <source>
        <dbReference type="Proteomes" id="UP000255082"/>
    </source>
</evidence>
<dbReference type="PROSITE" id="PS00061">
    <property type="entry name" value="ADH_SHORT"/>
    <property type="match status" value="1"/>
</dbReference>
<dbReference type="Gene3D" id="3.40.50.720">
    <property type="entry name" value="NAD(P)-binding Rossmann-like Domain"/>
    <property type="match status" value="1"/>
</dbReference>
<comment type="similarity">
    <text evidence="1 3">Belongs to the short-chain dehydrogenases/reductases (SDR) family.</text>
</comment>
<organism evidence="4 5">
    <name type="scientific">Nocardia africana</name>
    <dbReference type="NCBI Taxonomy" id="134964"/>
    <lineage>
        <taxon>Bacteria</taxon>
        <taxon>Bacillati</taxon>
        <taxon>Actinomycetota</taxon>
        <taxon>Actinomycetes</taxon>
        <taxon>Mycobacteriales</taxon>
        <taxon>Nocardiaceae</taxon>
        <taxon>Nocardia</taxon>
    </lineage>
</organism>
<dbReference type="EC" id="1.1.1.69" evidence="4"/>
<name>A0A378WYI6_9NOCA</name>
<dbReference type="GO" id="GO:0008874">
    <property type="term" value="F:gluconate 5-dehydrogenase activity"/>
    <property type="evidence" value="ECO:0007669"/>
    <property type="project" value="UniProtKB-EC"/>
</dbReference>